<dbReference type="Proteomes" id="UP001608902">
    <property type="component" value="Unassembled WGS sequence"/>
</dbReference>
<evidence type="ECO:0000313" key="3">
    <source>
        <dbReference type="Proteomes" id="UP001608902"/>
    </source>
</evidence>
<dbReference type="PANTHER" id="PTHR45581:SF3">
    <property type="entry name" value="METHYLTRANSFERASE DOMAIN-CONTAINING PROTEIN"/>
    <property type="match status" value="1"/>
</dbReference>
<dbReference type="InterPro" id="IPR029063">
    <property type="entry name" value="SAM-dependent_MTases_sf"/>
</dbReference>
<comment type="caution">
    <text evidence="2">The sequence shown here is derived from an EMBL/GenBank/DDBJ whole genome shotgun (WGS) entry which is preliminary data.</text>
</comment>
<dbReference type="Gene3D" id="3.40.50.150">
    <property type="entry name" value="Vaccinia Virus protein VP39"/>
    <property type="match status" value="1"/>
</dbReference>
<name>A0ABD6EJJ1_9BILA</name>
<sequence length="152" mass="17203">SIERANLAAKKAALVNAEFIVMDVRHLKKEWTERFDWITMFDACHDQTRPDIGLREIHRVLKSTGNFTMIDINGTGNIVSDIKKFGRDVALWYSISLMCCLPLGSNEKDALCLGTMWGKEKAVQLLKQSGFVDVKAIEPSFSDHHLVYLCSK</sequence>
<reference evidence="2 3" key="1">
    <citation type="submission" date="2024-08" db="EMBL/GenBank/DDBJ databases">
        <title>Gnathostoma spinigerum genome.</title>
        <authorList>
            <person name="Gonzalez-Bertolin B."/>
            <person name="Monzon S."/>
            <person name="Zaballos A."/>
            <person name="Jimenez P."/>
            <person name="Dekumyoy P."/>
            <person name="Varona S."/>
            <person name="Cuesta I."/>
            <person name="Sumanam S."/>
            <person name="Adisakwattana P."/>
            <person name="Gasser R.B."/>
            <person name="Hernandez-Gonzalez A."/>
            <person name="Young N.D."/>
            <person name="Perteguer M.J."/>
        </authorList>
    </citation>
    <scope>NUCLEOTIDE SEQUENCE [LARGE SCALE GENOMIC DNA]</scope>
    <source>
        <strain evidence="2">AL3</strain>
        <tissue evidence="2">Liver</tissue>
    </source>
</reference>
<evidence type="ECO:0000313" key="2">
    <source>
        <dbReference type="EMBL" id="MFH4980138.1"/>
    </source>
</evidence>
<dbReference type="InterPro" id="IPR025714">
    <property type="entry name" value="Methyltranfer_dom"/>
</dbReference>
<feature type="non-terminal residue" evidence="2">
    <location>
        <position position="1"/>
    </location>
</feature>
<organism evidence="2 3">
    <name type="scientific">Gnathostoma spinigerum</name>
    <dbReference type="NCBI Taxonomy" id="75299"/>
    <lineage>
        <taxon>Eukaryota</taxon>
        <taxon>Metazoa</taxon>
        <taxon>Ecdysozoa</taxon>
        <taxon>Nematoda</taxon>
        <taxon>Chromadorea</taxon>
        <taxon>Rhabditida</taxon>
        <taxon>Spirurina</taxon>
        <taxon>Gnathostomatomorpha</taxon>
        <taxon>Gnathostomatoidea</taxon>
        <taxon>Gnathostomatidae</taxon>
        <taxon>Gnathostoma</taxon>
    </lineage>
</organism>
<evidence type="ECO:0000259" key="1">
    <source>
        <dbReference type="Pfam" id="PF13847"/>
    </source>
</evidence>
<keyword evidence="3" id="KW-1185">Reference proteome</keyword>
<proteinExistence type="predicted"/>
<dbReference type="SUPFAM" id="SSF53335">
    <property type="entry name" value="S-adenosyl-L-methionine-dependent methyltransferases"/>
    <property type="match status" value="1"/>
</dbReference>
<protein>
    <recommendedName>
        <fullName evidence="1">Methyltransferase domain-containing protein</fullName>
    </recommendedName>
</protein>
<dbReference type="PANTHER" id="PTHR45581">
    <property type="entry name" value="PROTEIN CBG10435"/>
    <property type="match status" value="1"/>
</dbReference>
<feature type="domain" description="Methyltransferase" evidence="1">
    <location>
        <begin position="1"/>
        <end position="82"/>
    </location>
</feature>
<dbReference type="EMBL" id="JBGFUD010005133">
    <property type="protein sequence ID" value="MFH4980138.1"/>
    <property type="molecule type" value="Genomic_DNA"/>
</dbReference>
<dbReference type="Pfam" id="PF13847">
    <property type="entry name" value="Methyltransf_31"/>
    <property type="match status" value="1"/>
</dbReference>
<dbReference type="AlphaFoldDB" id="A0ABD6EJJ1"/>
<gene>
    <name evidence="2" type="ORF">AB6A40_006847</name>
</gene>
<accession>A0ABD6EJJ1</accession>